<sequence length="259" mass="29221">MDARRDCEGRYHTLMKMMRSIVFLLLLSAGVCRSQDLVFAISSGSAMPMTAFSGYTLSGGLLKDFGDALAAALQLTPRYLLVPRKRVEEMLQTGKADIVCDLKPEWLDGKNYAWSSAIFTNNLIVASRTDTPPANTLRDLRDARLGTIHGYRYPEIDAEIGVHYTRDDAMSDEVNLAKLVLHRFDYIVTNSLYFDYARYVHPSRQQLNAVSLKINSFNTYCAIRPDGKLTLAQLNRAIDALHRRGAIDQMMARYRTAPK</sequence>
<reference evidence="3" key="1">
    <citation type="submission" date="2016-11" db="EMBL/GenBank/DDBJ databases">
        <authorList>
            <person name="Varghese N."/>
            <person name="Submissions S."/>
        </authorList>
    </citation>
    <scope>NUCLEOTIDE SEQUENCE [LARGE SCALE GENOMIC DNA]</scope>
    <source>
        <strain evidence="3">Sac-22</strain>
    </source>
</reference>
<dbReference type="SMART" id="SM00062">
    <property type="entry name" value="PBPb"/>
    <property type="match status" value="1"/>
</dbReference>
<dbReference type="SUPFAM" id="SSF53850">
    <property type="entry name" value="Periplasmic binding protein-like II"/>
    <property type="match status" value="1"/>
</dbReference>
<proteinExistence type="predicted"/>
<evidence type="ECO:0000259" key="1">
    <source>
        <dbReference type="SMART" id="SM00062"/>
    </source>
</evidence>
<dbReference type="InterPro" id="IPR001638">
    <property type="entry name" value="Solute-binding_3/MltF_N"/>
</dbReference>
<keyword evidence="3" id="KW-1185">Reference proteome</keyword>
<dbReference type="Gene3D" id="3.40.190.10">
    <property type="entry name" value="Periplasmic binding protein-like II"/>
    <property type="match status" value="2"/>
</dbReference>
<dbReference type="STRING" id="551987.SAMN05192549_102501"/>
<accession>A0A1M7LL37</accession>
<evidence type="ECO:0000313" key="3">
    <source>
        <dbReference type="Proteomes" id="UP000184339"/>
    </source>
</evidence>
<dbReference type="EMBL" id="FRCX01000002">
    <property type="protein sequence ID" value="SHM78720.1"/>
    <property type="molecule type" value="Genomic_DNA"/>
</dbReference>
<feature type="domain" description="Solute-binding protein family 3/N-terminal" evidence="1">
    <location>
        <begin position="36"/>
        <end position="258"/>
    </location>
</feature>
<name>A0A1M7LL37_9BURK</name>
<protein>
    <submittedName>
        <fullName evidence="2">Amino acid ABC transporter substrate-binding protein, PAAT family</fullName>
    </submittedName>
</protein>
<evidence type="ECO:0000313" key="2">
    <source>
        <dbReference type="EMBL" id="SHM78720.1"/>
    </source>
</evidence>
<dbReference type="AlphaFoldDB" id="A0A1M7LL37"/>
<organism evidence="2 3">
    <name type="scientific">Duganella sacchari</name>
    <dbReference type="NCBI Taxonomy" id="551987"/>
    <lineage>
        <taxon>Bacteria</taxon>
        <taxon>Pseudomonadati</taxon>
        <taxon>Pseudomonadota</taxon>
        <taxon>Betaproteobacteria</taxon>
        <taxon>Burkholderiales</taxon>
        <taxon>Oxalobacteraceae</taxon>
        <taxon>Telluria group</taxon>
        <taxon>Duganella</taxon>
    </lineage>
</organism>
<dbReference type="Proteomes" id="UP000184339">
    <property type="component" value="Unassembled WGS sequence"/>
</dbReference>
<gene>
    <name evidence="2" type="ORF">SAMN05192549_102501</name>
</gene>